<evidence type="ECO:0000256" key="10">
    <source>
        <dbReference type="ARBA" id="ARBA00023136"/>
    </source>
</evidence>
<dbReference type="InterPro" id="IPR004728">
    <property type="entry name" value="Sec62"/>
</dbReference>
<feature type="transmembrane region" description="Helical" evidence="12">
    <location>
        <begin position="191"/>
        <end position="209"/>
    </location>
</feature>
<dbReference type="Pfam" id="PF03839">
    <property type="entry name" value="Sec62"/>
    <property type="match status" value="1"/>
</dbReference>
<evidence type="ECO:0000256" key="4">
    <source>
        <dbReference type="ARBA" id="ARBA00022448"/>
    </source>
</evidence>
<dbReference type="Proteomes" id="UP000887540">
    <property type="component" value="Unplaced"/>
</dbReference>
<dbReference type="PANTHER" id="PTHR12443">
    <property type="entry name" value="TRANSLOCATION PROTEIN SEC62"/>
    <property type="match status" value="1"/>
</dbReference>
<feature type="compositionally biased region" description="Acidic residues" evidence="11">
    <location>
        <begin position="348"/>
        <end position="364"/>
    </location>
</feature>
<dbReference type="AlphaFoldDB" id="A0A914DMZ3"/>
<comment type="subcellular location">
    <subcellularLocation>
        <location evidence="1">Endoplasmic reticulum membrane</location>
        <topology evidence="1">Multi-pass membrane protein</topology>
    </subcellularLocation>
</comment>
<dbReference type="PANTHER" id="PTHR12443:SF9">
    <property type="entry name" value="TRANSLOCATION PROTEIN SEC62"/>
    <property type="match status" value="1"/>
</dbReference>
<evidence type="ECO:0000256" key="7">
    <source>
        <dbReference type="ARBA" id="ARBA00022927"/>
    </source>
</evidence>
<feature type="region of interest" description="Disordered" evidence="11">
    <location>
        <begin position="284"/>
        <end position="391"/>
    </location>
</feature>
<name>A0A914DMZ3_9BILA</name>
<comment type="similarity">
    <text evidence="2">Belongs to the SEC62 family.</text>
</comment>
<dbReference type="GO" id="GO:0005789">
    <property type="term" value="C:endoplasmic reticulum membrane"/>
    <property type="evidence" value="ECO:0007669"/>
    <property type="project" value="UniProtKB-SubCell"/>
</dbReference>
<keyword evidence="9" id="KW-0811">Translocation</keyword>
<evidence type="ECO:0000256" key="5">
    <source>
        <dbReference type="ARBA" id="ARBA00022692"/>
    </source>
</evidence>
<dbReference type="WBParaSite" id="ACRNAN_scaffold3204.g9996.t1">
    <property type="protein sequence ID" value="ACRNAN_scaffold3204.g9996.t1"/>
    <property type="gene ID" value="ACRNAN_scaffold3204.g9996"/>
</dbReference>
<evidence type="ECO:0000256" key="6">
    <source>
        <dbReference type="ARBA" id="ARBA00022824"/>
    </source>
</evidence>
<organism evidence="13 14">
    <name type="scientific">Acrobeloides nanus</name>
    <dbReference type="NCBI Taxonomy" id="290746"/>
    <lineage>
        <taxon>Eukaryota</taxon>
        <taxon>Metazoa</taxon>
        <taxon>Ecdysozoa</taxon>
        <taxon>Nematoda</taxon>
        <taxon>Chromadorea</taxon>
        <taxon>Rhabditida</taxon>
        <taxon>Tylenchina</taxon>
        <taxon>Cephalobomorpha</taxon>
        <taxon>Cephaloboidea</taxon>
        <taxon>Cephalobidae</taxon>
        <taxon>Acrobeloides</taxon>
    </lineage>
</organism>
<evidence type="ECO:0000313" key="13">
    <source>
        <dbReference type="Proteomes" id="UP000887540"/>
    </source>
</evidence>
<feature type="transmembrane region" description="Helical" evidence="12">
    <location>
        <begin position="215"/>
        <end position="248"/>
    </location>
</feature>
<evidence type="ECO:0000256" key="2">
    <source>
        <dbReference type="ARBA" id="ARBA00010604"/>
    </source>
</evidence>
<keyword evidence="5 12" id="KW-0812">Transmembrane</keyword>
<feature type="compositionally biased region" description="Basic and acidic residues" evidence="11">
    <location>
        <begin position="110"/>
        <end position="119"/>
    </location>
</feature>
<sequence length="391" mass="44866">MADRRKGGKKNKNEVVSDKLSKEDEAVAKFVRFNCPTKTTMFEGNEVHYFTAAKAVETLLESKKYGANAKNPRFLKKEDANIFMEDLLQRGYFFRAKKLVLKKKEDKKKDKEDKVDSKKSPKALKKSKTEARDSETAGESAAEGKKDQKDSEEDSKKKKKVKLIAHDSQVFIDSNDVYVWIFDPTPLYKKVIGLLMVLGTIAGCLFPLWPDWLRLGVYYVSVVGICLFGLLLGVALVRTILFGIIWAATMGRHKLWILPNLTEDCGFFESFQPWYTYEYCSGDEKKDEKKPKKKDKNSDDEQEEENEQKDENSQSKEQLEEPANKIEQENDDESKNSDESENGSSNELSDEEISQEELDLEASETNDTSPQSEQARKRRRPRREDGFVVVK</sequence>
<keyword evidence="8 12" id="KW-1133">Transmembrane helix</keyword>
<keyword evidence="10 12" id="KW-0472">Membrane</keyword>
<feature type="compositionally biased region" description="Acidic residues" evidence="11">
    <location>
        <begin position="298"/>
        <end position="308"/>
    </location>
</feature>
<feature type="compositionally biased region" description="Basic and acidic residues" evidence="11">
    <location>
        <begin position="382"/>
        <end position="391"/>
    </location>
</feature>
<evidence type="ECO:0000256" key="1">
    <source>
        <dbReference type="ARBA" id="ARBA00004477"/>
    </source>
</evidence>
<keyword evidence="6" id="KW-0256">Endoplasmic reticulum</keyword>
<evidence type="ECO:0000256" key="3">
    <source>
        <dbReference type="ARBA" id="ARBA00021257"/>
    </source>
</evidence>
<protein>
    <recommendedName>
        <fullName evidence="3">Translocation protein SEC62</fullName>
    </recommendedName>
</protein>
<evidence type="ECO:0000256" key="11">
    <source>
        <dbReference type="SAM" id="MobiDB-lite"/>
    </source>
</evidence>
<evidence type="ECO:0000256" key="12">
    <source>
        <dbReference type="SAM" id="Phobius"/>
    </source>
</evidence>
<proteinExistence type="inferred from homology"/>
<evidence type="ECO:0000256" key="8">
    <source>
        <dbReference type="ARBA" id="ARBA00022989"/>
    </source>
</evidence>
<evidence type="ECO:0000256" key="9">
    <source>
        <dbReference type="ARBA" id="ARBA00023010"/>
    </source>
</evidence>
<keyword evidence="13" id="KW-1185">Reference proteome</keyword>
<feature type="region of interest" description="Disordered" evidence="11">
    <location>
        <begin position="110"/>
        <end position="154"/>
    </location>
</feature>
<evidence type="ECO:0000313" key="14">
    <source>
        <dbReference type="WBParaSite" id="ACRNAN_scaffold3204.g9996.t1"/>
    </source>
</evidence>
<accession>A0A914DMZ3</accession>
<reference evidence="14" key="1">
    <citation type="submission" date="2022-11" db="UniProtKB">
        <authorList>
            <consortium name="WormBaseParasite"/>
        </authorList>
    </citation>
    <scope>IDENTIFICATION</scope>
</reference>
<dbReference type="GO" id="GO:0031204">
    <property type="term" value="P:post-translational protein targeting to membrane, translocation"/>
    <property type="evidence" value="ECO:0007669"/>
    <property type="project" value="TreeGrafter"/>
</dbReference>
<keyword evidence="4" id="KW-0813">Transport</keyword>
<feature type="compositionally biased region" description="Basic and acidic residues" evidence="11">
    <location>
        <begin position="309"/>
        <end position="338"/>
    </location>
</feature>
<keyword evidence="7" id="KW-0653">Protein transport</keyword>